<keyword evidence="3" id="KW-1185">Reference proteome</keyword>
<accession>H9UGC9</accession>
<dbReference type="HOGENOM" id="CLU_468425_0_0_12"/>
<dbReference type="InterPro" id="IPR013783">
    <property type="entry name" value="Ig-like_fold"/>
</dbReference>
<dbReference type="SUPFAM" id="SSF49265">
    <property type="entry name" value="Fibronectin type III"/>
    <property type="match status" value="1"/>
</dbReference>
<dbReference type="Pfam" id="PF09479">
    <property type="entry name" value="Flg_new"/>
    <property type="match status" value="1"/>
</dbReference>
<dbReference type="GO" id="GO:0030313">
    <property type="term" value="C:cell envelope"/>
    <property type="evidence" value="ECO:0007669"/>
    <property type="project" value="UniProtKB-SubCell"/>
</dbReference>
<dbReference type="OrthoDB" id="363253at2"/>
<dbReference type="AlphaFoldDB" id="H9UGC9"/>
<name>H9UGC9_SPIAZ</name>
<dbReference type="PATRIC" id="fig|889378.3.peg.478"/>
<dbReference type="Proteomes" id="UP000007383">
    <property type="component" value="Chromosome"/>
</dbReference>
<dbReference type="InterPro" id="IPR013378">
    <property type="entry name" value="InlB-like_B-rpt"/>
</dbReference>
<dbReference type="KEGG" id="sfc:Spiaf_0469"/>
<gene>
    <name evidence="2" type="ordered locus">Spiaf_0469</name>
</gene>
<dbReference type="Gene3D" id="2.60.40.10">
    <property type="entry name" value="Immunoglobulins"/>
    <property type="match status" value="1"/>
</dbReference>
<dbReference type="PROSITE" id="PS51257">
    <property type="entry name" value="PROKAR_LIPOPROTEIN"/>
    <property type="match status" value="1"/>
</dbReference>
<dbReference type="RefSeq" id="WP_014454569.1">
    <property type="nucleotide sequence ID" value="NC_017098.1"/>
</dbReference>
<dbReference type="NCBIfam" id="TIGR02543">
    <property type="entry name" value="List_Bact_rpt"/>
    <property type="match status" value="1"/>
</dbReference>
<dbReference type="Gene3D" id="2.60.40.4270">
    <property type="entry name" value="Listeria-Bacteroides repeat domain"/>
    <property type="match status" value="1"/>
</dbReference>
<dbReference type="EMBL" id="CP003282">
    <property type="protein sequence ID" value="AFG36572.1"/>
    <property type="molecule type" value="Genomic_DNA"/>
</dbReference>
<dbReference type="STRING" id="889378.Spiaf_0469"/>
<evidence type="ECO:0000313" key="2">
    <source>
        <dbReference type="EMBL" id="AFG36572.1"/>
    </source>
</evidence>
<reference evidence="3" key="1">
    <citation type="journal article" date="2013" name="Stand. Genomic Sci.">
        <title>Complete genome sequence of the halophilic bacterium Spirochaeta africana type strain (Z-7692(T)) from the alkaline Lake Magadi in the East African Rift.</title>
        <authorList>
            <person name="Liolos K."/>
            <person name="Abt B."/>
            <person name="Scheuner C."/>
            <person name="Teshima H."/>
            <person name="Held B."/>
            <person name="Lapidus A."/>
            <person name="Nolan M."/>
            <person name="Lucas S."/>
            <person name="Deshpande S."/>
            <person name="Cheng J.F."/>
            <person name="Tapia R."/>
            <person name="Goodwin L.A."/>
            <person name="Pitluck S."/>
            <person name="Pagani I."/>
            <person name="Ivanova N."/>
            <person name="Mavromatis K."/>
            <person name="Mikhailova N."/>
            <person name="Huntemann M."/>
            <person name="Pati A."/>
            <person name="Chen A."/>
            <person name="Palaniappan K."/>
            <person name="Land M."/>
            <person name="Rohde M."/>
            <person name="Tindall B.J."/>
            <person name="Detter J.C."/>
            <person name="Goker M."/>
            <person name="Bristow J."/>
            <person name="Eisen J.A."/>
            <person name="Markowitz V."/>
            <person name="Hugenholtz P."/>
            <person name="Woyke T."/>
            <person name="Klenk H.P."/>
            <person name="Kyrpides N.C."/>
        </authorList>
    </citation>
    <scope>NUCLEOTIDE SEQUENCE</scope>
    <source>
        <strain evidence="3">ATCC 700263 / DSM 8902 / Z-7692</strain>
    </source>
</reference>
<dbReference type="InterPro" id="IPR036116">
    <property type="entry name" value="FN3_sf"/>
</dbReference>
<comment type="subcellular location">
    <subcellularLocation>
        <location evidence="1">Cell envelope</location>
    </subcellularLocation>
</comment>
<proteinExistence type="predicted"/>
<organism evidence="2 3">
    <name type="scientific">Spirochaeta africana (strain ATCC 700263 / DSM 8902 / Z-7692)</name>
    <dbReference type="NCBI Taxonomy" id="889378"/>
    <lineage>
        <taxon>Bacteria</taxon>
        <taxon>Pseudomonadati</taxon>
        <taxon>Spirochaetota</taxon>
        <taxon>Spirochaetia</taxon>
        <taxon>Spirochaetales</taxon>
        <taxon>Spirochaetaceae</taxon>
        <taxon>Spirochaeta</taxon>
    </lineage>
</organism>
<sequence>MARGLISVLAGLCIGLVLSCSPADIWQSDIRSYVEDGMSAVLLERWQISSAGMVRAHSVPEHENDLHLRLINPRNLPLELELVAADPELYEGGAEPHIEYYDTHNVYINLHPALAAENTTLRLTLHVSSPQVAREFPPIELNLPSRFPDSSIEVAIDIANPDAHVLSFDPTITQVDVGSEPISIAPQTPSDLVNNDEDWEWYVNGAGPYGNGSSFDFTPINAGDYIISASVTLDGIRYSGEMLIRVVHPGSTTYAIFYDANGGSDAPEYQPNIEANTSVFLSGDKPTRAGYEFTGWKKQGTETTYQAGEDFPMPSYNVVLVAQWEPIVLEVTELNVRPAVGMAQVFWTDPDSPLLDYIRVVVTGGEDLPDVIAVPGEETAMLHGLSAGVDYTITVYAHYTTGDAEAVTAPLNTPTEPYHIGGPGPAGGYIFYINANYEADGWKYLEAAGSGWTDIQVPWGPIGIHETSEAIGSGLENTRKIVEKASDINPESAIGRVTTLNLNFYKDWFLPSQLELVALYQVYVDSEFDVGDFNTGEYWTSTEDTTVEGFEESAAETVRFSNGDEYSFLKTEDYRFRPVRRF</sequence>
<protein>
    <submittedName>
        <fullName evidence="2">Conserved repeat protein</fullName>
    </submittedName>
</protein>
<evidence type="ECO:0000256" key="1">
    <source>
        <dbReference type="ARBA" id="ARBA00004196"/>
    </source>
</evidence>
<evidence type="ECO:0000313" key="3">
    <source>
        <dbReference type="Proteomes" id="UP000007383"/>
    </source>
</evidence>
<dbReference type="InterPro" id="IPR042229">
    <property type="entry name" value="Listeria/Bacterioides_rpt_sf"/>
</dbReference>